<dbReference type="PROSITE" id="PS50082">
    <property type="entry name" value="WD_REPEATS_2"/>
    <property type="match status" value="1"/>
</dbReference>
<keyword evidence="2" id="KW-0677">Repeat</keyword>
<evidence type="ECO:0000256" key="2">
    <source>
        <dbReference type="ARBA" id="ARBA00022737"/>
    </source>
</evidence>
<keyword evidence="5" id="KW-1185">Reference proteome</keyword>
<dbReference type="InterPro" id="IPR019775">
    <property type="entry name" value="WD40_repeat_CS"/>
</dbReference>
<dbReference type="SMART" id="SM00320">
    <property type="entry name" value="WD40"/>
    <property type="match status" value="4"/>
</dbReference>
<dbReference type="Gene3D" id="2.130.10.10">
    <property type="entry name" value="YVTN repeat-like/Quinoprotein amine dehydrogenase"/>
    <property type="match status" value="2"/>
</dbReference>
<dbReference type="PANTHER" id="PTHR19846:SF4">
    <property type="entry name" value="PROTEASOMAL ATPASE-ASSOCIATED FACTOR 1"/>
    <property type="match status" value="1"/>
</dbReference>
<feature type="repeat" description="WD" evidence="3">
    <location>
        <begin position="208"/>
        <end position="249"/>
    </location>
</feature>
<gene>
    <name evidence="4" type="primary">PAAF1</name>
    <name evidence="4" type="ORF">A0H81_06040</name>
</gene>
<protein>
    <submittedName>
        <fullName evidence="4">Proteasomal ATPase-associated factor 1</fullName>
    </submittedName>
</protein>
<reference evidence="4 5" key="1">
    <citation type="submission" date="2016-03" db="EMBL/GenBank/DDBJ databases">
        <title>Whole genome sequencing of Grifola frondosa 9006-11.</title>
        <authorList>
            <person name="Min B."/>
            <person name="Park H."/>
            <person name="Kim J.-G."/>
            <person name="Cho H."/>
            <person name="Oh Y.-L."/>
            <person name="Kong W.-S."/>
            <person name="Choi I.-G."/>
        </authorList>
    </citation>
    <scope>NUCLEOTIDE SEQUENCE [LARGE SCALE GENOMIC DNA]</scope>
    <source>
        <strain evidence="4 5">9006-11</strain>
    </source>
</reference>
<accession>A0A1C7MBP3</accession>
<evidence type="ECO:0000256" key="1">
    <source>
        <dbReference type="ARBA" id="ARBA00022574"/>
    </source>
</evidence>
<keyword evidence="1 3" id="KW-0853">WD repeat</keyword>
<proteinExistence type="predicted"/>
<dbReference type="GO" id="GO:0017070">
    <property type="term" value="F:U6 snRNA binding"/>
    <property type="evidence" value="ECO:0007669"/>
    <property type="project" value="TreeGrafter"/>
</dbReference>
<dbReference type="GO" id="GO:0030621">
    <property type="term" value="F:U4 snRNA binding"/>
    <property type="evidence" value="ECO:0007669"/>
    <property type="project" value="TreeGrafter"/>
</dbReference>
<evidence type="ECO:0000313" key="4">
    <source>
        <dbReference type="EMBL" id="OBZ73829.1"/>
    </source>
</evidence>
<dbReference type="GO" id="GO:0000398">
    <property type="term" value="P:mRNA splicing, via spliceosome"/>
    <property type="evidence" value="ECO:0007669"/>
    <property type="project" value="TreeGrafter"/>
</dbReference>
<name>A0A1C7MBP3_GRIFR</name>
<dbReference type="STRING" id="5627.A0A1C7MBP3"/>
<dbReference type="Pfam" id="PF00400">
    <property type="entry name" value="WD40"/>
    <property type="match status" value="3"/>
</dbReference>
<dbReference type="SUPFAM" id="SSF50978">
    <property type="entry name" value="WD40 repeat-like"/>
    <property type="match status" value="1"/>
</dbReference>
<comment type="caution">
    <text evidence="4">The sequence shown here is derived from an EMBL/GenBank/DDBJ whole genome shotgun (WGS) entry which is preliminary data.</text>
</comment>
<organism evidence="4 5">
    <name type="scientific">Grifola frondosa</name>
    <name type="common">Maitake</name>
    <name type="synonym">Polyporus frondosus</name>
    <dbReference type="NCBI Taxonomy" id="5627"/>
    <lineage>
        <taxon>Eukaryota</taxon>
        <taxon>Fungi</taxon>
        <taxon>Dikarya</taxon>
        <taxon>Basidiomycota</taxon>
        <taxon>Agaricomycotina</taxon>
        <taxon>Agaricomycetes</taxon>
        <taxon>Polyporales</taxon>
        <taxon>Grifolaceae</taxon>
        <taxon>Grifola</taxon>
    </lineage>
</organism>
<evidence type="ECO:0000256" key="3">
    <source>
        <dbReference type="PROSITE-ProRule" id="PRU00221"/>
    </source>
</evidence>
<dbReference type="InterPro" id="IPR036322">
    <property type="entry name" value="WD40_repeat_dom_sf"/>
</dbReference>
<dbReference type="OMA" id="TYTAACH"/>
<evidence type="ECO:0000313" key="5">
    <source>
        <dbReference type="Proteomes" id="UP000092993"/>
    </source>
</evidence>
<sequence length="437" mass="46583">MDAQHEPIILPICTVQHDFLSVISEIREGVVPDDTFWVSCYKYGEPSVHGKAFATLDENDRDLVLLEGRNGIGMQHHRGSMYSIACPSLRIPDTRIAVPEVSYAEPSPGSRKLHQITAFDVSPDGTQFASGYHDGSVHIQPVSPSRASLRSMNSNPHLSTVTSVRFFPSSRVLLTAGADFSLSILSVEPDGSSSTNSPTTVASPARTFRGHTRAVTSTGIIARGRNILSGSKDGTLRLWDVPSGAQIRALPTGGGTYSPVLVLVWANDGKGPDGSFEMFDLRTKRAAFRSPVGGLGARSALHTLAYDGAGGLVVTGSAVGLVALYDIRALGKEPVVTFRRNEAAIEDVAFIRLQSQSFALAPQASVQAPDNSGLEEEGLVIATGDGLPYVASVRPSGPHVRAELVGTDCDPVRLVKVVRGQVWTAADDGIVRRYSTR</sequence>
<dbReference type="AlphaFoldDB" id="A0A1C7MBP3"/>
<dbReference type="GO" id="GO:0046540">
    <property type="term" value="C:U4/U6 x U5 tri-snRNP complex"/>
    <property type="evidence" value="ECO:0007669"/>
    <property type="project" value="TreeGrafter"/>
</dbReference>
<dbReference type="OrthoDB" id="10257301at2759"/>
<dbReference type="PROSITE" id="PS00678">
    <property type="entry name" value="WD_REPEATS_1"/>
    <property type="match status" value="1"/>
</dbReference>
<dbReference type="PROSITE" id="PS50294">
    <property type="entry name" value="WD_REPEATS_REGION"/>
    <property type="match status" value="1"/>
</dbReference>
<dbReference type="InterPro" id="IPR001680">
    <property type="entry name" value="WD40_rpt"/>
</dbReference>
<dbReference type="InterPro" id="IPR015943">
    <property type="entry name" value="WD40/YVTN_repeat-like_dom_sf"/>
</dbReference>
<dbReference type="PANTHER" id="PTHR19846">
    <property type="entry name" value="WD40 REPEAT PROTEIN"/>
    <property type="match status" value="1"/>
</dbReference>
<dbReference type="Proteomes" id="UP000092993">
    <property type="component" value="Unassembled WGS sequence"/>
</dbReference>
<dbReference type="EMBL" id="LUGG01000006">
    <property type="protein sequence ID" value="OBZ73829.1"/>
    <property type="molecule type" value="Genomic_DNA"/>
</dbReference>